<evidence type="ECO:0000313" key="1">
    <source>
        <dbReference type="EMBL" id="MDW8802833.1"/>
    </source>
</evidence>
<organism evidence="1 2">
    <name type="scientific">Clostridium tanneri</name>
    <dbReference type="NCBI Taxonomy" id="3037988"/>
    <lineage>
        <taxon>Bacteria</taxon>
        <taxon>Bacillati</taxon>
        <taxon>Bacillota</taxon>
        <taxon>Clostridia</taxon>
        <taxon>Eubacteriales</taxon>
        <taxon>Clostridiaceae</taxon>
        <taxon>Clostridium</taxon>
    </lineage>
</organism>
<dbReference type="RefSeq" id="WP_318799068.1">
    <property type="nucleotide sequence ID" value="NZ_JARUJP010000029.1"/>
</dbReference>
<comment type="caution">
    <text evidence="1">The sequence shown here is derived from an EMBL/GenBank/DDBJ whole genome shotgun (WGS) entry which is preliminary data.</text>
</comment>
<dbReference type="Proteomes" id="UP001281656">
    <property type="component" value="Unassembled WGS sequence"/>
</dbReference>
<dbReference type="EMBL" id="JARUJP010000029">
    <property type="protein sequence ID" value="MDW8802833.1"/>
    <property type="molecule type" value="Genomic_DNA"/>
</dbReference>
<reference evidence="1 2" key="1">
    <citation type="submission" date="2023-04" db="EMBL/GenBank/DDBJ databases">
        <title>Clostridium tannerae sp. nov., isolated from the fecal material of an alpaca.</title>
        <authorList>
            <person name="Miller S."/>
            <person name="Hendry M."/>
            <person name="King J."/>
            <person name="Sankaranarayanan K."/>
            <person name="Lawson P.A."/>
        </authorList>
    </citation>
    <scope>NUCLEOTIDE SEQUENCE [LARGE SCALE GENOMIC DNA]</scope>
    <source>
        <strain evidence="1 2">A1-XYC3</strain>
    </source>
</reference>
<proteinExistence type="predicted"/>
<accession>A0ABU4JXG6</accession>
<evidence type="ECO:0000313" key="2">
    <source>
        <dbReference type="Proteomes" id="UP001281656"/>
    </source>
</evidence>
<protein>
    <submittedName>
        <fullName evidence="1">Uncharacterized protein</fullName>
    </submittedName>
</protein>
<keyword evidence="2" id="KW-1185">Reference proteome</keyword>
<sequence length="115" mass="13579">MFRFKKDLINKKFIITVWGFYNEKVAKDFMTAYNKEILLIKPKEYILIVDPTDLVTSRQEMLPILQGCFKFYMKDGFKKIYMISPKSVTSDMQLKKIAKQTNFTGKFIKDISEAI</sequence>
<gene>
    <name evidence="1" type="ORF">P8V03_16935</name>
</gene>
<name>A0ABU4JXG6_9CLOT</name>